<dbReference type="AlphaFoldDB" id="A0A7S2BH25"/>
<evidence type="ECO:0000256" key="4">
    <source>
        <dbReference type="PROSITE-ProRule" id="PRU00175"/>
    </source>
</evidence>
<evidence type="ECO:0000256" key="1">
    <source>
        <dbReference type="ARBA" id="ARBA00022723"/>
    </source>
</evidence>
<keyword evidence="1" id="KW-0479">Metal-binding</keyword>
<evidence type="ECO:0000256" key="2">
    <source>
        <dbReference type="ARBA" id="ARBA00022771"/>
    </source>
</evidence>
<name>A0A7S2BH25_9STRA</name>
<dbReference type="PANTHER" id="PTHR46858">
    <property type="entry name" value="OS05G0521000 PROTEIN"/>
    <property type="match status" value="1"/>
</dbReference>
<dbReference type="InterPro" id="IPR013083">
    <property type="entry name" value="Znf_RING/FYVE/PHD"/>
</dbReference>
<evidence type="ECO:0000256" key="3">
    <source>
        <dbReference type="ARBA" id="ARBA00022833"/>
    </source>
</evidence>
<reference evidence="6" key="1">
    <citation type="submission" date="2021-01" db="EMBL/GenBank/DDBJ databases">
        <authorList>
            <person name="Corre E."/>
            <person name="Pelletier E."/>
            <person name="Niang G."/>
            <person name="Scheremetjew M."/>
            <person name="Finn R."/>
            <person name="Kale V."/>
            <person name="Holt S."/>
            <person name="Cochrane G."/>
            <person name="Meng A."/>
            <person name="Brown T."/>
            <person name="Cohen L."/>
        </authorList>
    </citation>
    <scope>NUCLEOTIDE SEQUENCE</scope>
    <source>
        <strain evidence="6">RCC1693</strain>
    </source>
</reference>
<dbReference type="GO" id="GO:0008270">
    <property type="term" value="F:zinc ion binding"/>
    <property type="evidence" value="ECO:0007669"/>
    <property type="project" value="UniProtKB-KW"/>
</dbReference>
<proteinExistence type="predicted"/>
<dbReference type="InterPro" id="IPR001841">
    <property type="entry name" value="Znf_RING"/>
</dbReference>
<keyword evidence="3" id="KW-0862">Zinc</keyword>
<dbReference type="Pfam" id="PF13920">
    <property type="entry name" value="zf-C3HC4_3"/>
    <property type="match status" value="1"/>
</dbReference>
<dbReference type="EMBL" id="HBGT01007157">
    <property type="protein sequence ID" value="CAD9395902.1"/>
    <property type="molecule type" value="Transcribed_RNA"/>
</dbReference>
<dbReference type="Gene3D" id="3.30.40.10">
    <property type="entry name" value="Zinc/RING finger domain, C3HC4 (zinc finger)"/>
    <property type="match status" value="1"/>
</dbReference>
<dbReference type="SMART" id="SM00184">
    <property type="entry name" value="RING"/>
    <property type="match status" value="1"/>
</dbReference>
<dbReference type="SUPFAM" id="SSF57850">
    <property type="entry name" value="RING/U-box"/>
    <property type="match status" value="1"/>
</dbReference>
<feature type="domain" description="RING-type" evidence="5">
    <location>
        <begin position="136"/>
        <end position="175"/>
    </location>
</feature>
<evidence type="ECO:0000313" key="6">
    <source>
        <dbReference type="EMBL" id="CAD9395902.1"/>
    </source>
</evidence>
<dbReference type="PANTHER" id="PTHR46858:SF5">
    <property type="entry name" value="E3 UBIQUITIN-PROTEIN LIGASE APD1-RELATED"/>
    <property type="match status" value="1"/>
</dbReference>
<evidence type="ECO:0000259" key="5">
    <source>
        <dbReference type="PROSITE" id="PS50089"/>
    </source>
</evidence>
<dbReference type="PROSITE" id="PS50089">
    <property type="entry name" value="ZF_RING_2"/>
    <property type="match status" value="1"/>
</dbReference>
<organism evidence="6">
    <name type="scientific">Florenciella parvula</name>
    <dbReference type="NCBI Taxonomy" id="236787"/>
    <lineage>
        <taxon>Eukaryota</taxon>
        <taxon>Sar</taxon>
        <taxon>Stramenopiles</taxon>
        <taxon>Ochrophyta</taxon>
        <taxon>Dictyochophyceae</taxon>
        <taxon>Florenciellales</taxon>
        <taxon>Florenciella</taxon>
    </lineage>
</organism>
<sequence>MISVIVVILVGIGFTRLTMLALEMQDEDDLFDSAPAETLLRKEIIVERMRAMKKPRALVITGEDQCKLPEADVIARQEERERENDIFASMYSATPRVKEDEPDEEKGSDLEEPVSAIENKLAPELAETEIDANDLCIICFERSKNAVYLDCGHGASCYSCAIDTCVVTGRCPLCRAHVQQIVIVEESGALSPDKHKSLDDAPRMVRVVGPT</sequence>
<accession>A0A7S2BH25</accession>
<dbReference type="GO" id="GO:0061630">
    <property type="term" value="F:ubiquitin protein ligase activity"/>
    <property type="evidence" value="ECO:0007669"/>
    <property type="project" value="TreeGrafter"/>
</dbReference>
<gene>
    <name evidence="6" type="ORF">FPAR1323_LOCUS3879</name>
</gene>
<dbReference type="GO" id="GO:0016567">
    <property type="term" value="P:protein ubiquitination"/>
    <property type="evidence" value="ECO:0007669"/>
    <property type="project" value="TreeGrafter"/>
</dbReference>
<keyword evidence="2 4" id="KW-0863">Zinc-finger</keyword>
<protein>
    <recommendedName>
        <fullName evidence="5">RING-type domain-containing protein</fullName>
    </recommendedName>
</protein>